<organism evidence="4 5">
    <name type="scientific">Brassica cretica</name>
    <name type="common">Mustard</name>
    <dbReference type="NCBI Taxonomy" id="69181"/>
    <lineage>
        <taxon>Eukaryota</taxon>
        <taxon>Viridiplantae</taxon>
        <taxon>Streptophyta</taxon>
        <taxon>Embryophyta</taxon>
        <taxon>Tracheophyta</taxon>
        <taxon>Spermatophyta</taxon>
        <taxon>Magnoliopsida</taxon>
        <taxon>eudicotyledons</taxon>
        <taxon>Gunneridae</taxon>
        <taxon>Pentapetalae</taxon>
        <taxon>rosids</taxon>
        <taxon>malvids</taxon>
        <taxon>Brassicales</taxon>
        <taxon>Brassicaceae</taxon>
        <taxon>Brassiceae</taxon>
        <taxon>Brassica</taxon>
    </lineage>
</organism>
<dbReference type="PANTHER" id="PTHR33403">
    <property type="entry name" value="SPR1"/>
    <property type="match status" value="1"/>
</dbReference>
<dbReference type="PANTHER" id="PTHR33403:SF19">
    <property type="entry name" value="PROTEIN SPIRAL1-LIKE 5"/>
    <property type="match status" value="1"/>
</dbReference>
<comment type="similarity">
    <text evidence="1">Belongs to the SPIRAL1 family.</text>
</comment>
<keyword evidence="2" id="KW-0493">Microtubule</keyword>
<evidence type="ECO:0000256" key="3">
    <source>
        <dbReference type="SAM" id="MobiDB-lite"/>
    </source>
</evidence>
<evidence type="ECO:0000313" key="5">
    <source>
        <dbReference type="Proteomes" id="UP000712281"/>
    </source>
</evidence>
<feature type="region of interest" description="Disordered" evidence="3">
    <location>
        <begin position="1"/>
        <end position="78"/>
    </location>
</feature>
<sequence length="236" mass="25582">MSRGGSSGGGQSSLGYLFGSDNETPKNLPSAAPKPTPPYGIDPTDDEKSDQKPKISNNNNYCRAQGQNSGNFVTDRPTTKVKSVPGGVGFFSSMLPIASSLVIGKAELLLLHMSNYSIAEEKVLTAGGVVTFNSFCSVVELETERERSNIMRPFPAPIDKLKPIFLVSRSHGKVVRTIIPKKLENVNNSERETMKKTEETVEPIVAFSKPPPFTPFAGPLLLYSLLQSWFSGDENG</sequence>
<protein>
    <submittedName>
        <fullName evidence="4">Uncharacterized protein</fullName>
    </submittedName>
</protein>
<evidence type="ECO:0000313" key="4">
    <source>
        <dbReference type="EMBL" id="KAF2581344.1"/>
    </source>
</evidence>
<gene>
    <name evidence="4" type="ORF">F2Q68_00006393</name>
</gene>
<comment type="caution">
    <text evidence="4">The sequence shown here is derived from an EMBL/GenBank/DDBJ whole genome shotgun (WGS) entry which is preliminary data.</text>
</comment>
<dbReference type="InterPro" id="IPR039613">
    <property type="entry name" value="SPR1/2/3/4/5"/>
</dbReference>
<dbReference type="GO" id="GO:0043622">
    <property type="term" value="P:cortical microtubule organization"/>
    <property type="evidence" value="ECO:0007669"/>
    <property type="project" value="InterPro"/>
</dbReference>
<dbReference type="Proteomes" id="UP000712281">
    <property type="component" value="Unassembled WGS sequence"/>
</dbReference>
<dbReference type="EMBL" id="QGKW02001660">
    <property type="protein sequence ID" value="KAF2581344.1"/>
    <property type="molecule type" value="Genomic_DNA"/>
</dbReference>
<dbReference type="GO" id="GO:0010005">
    <property type="term" value="C:cortical microtubule, transverse to long axis"/>
    <property type="evidence" value="ECO:0007669"/>
    <property type="project" value="TreeGrafter"/>
</dbReference>
<evidence type="ECO:0000256" key="2">
    <source>
        <dbReference type="ARBA" id="ARBA00022701"/>
    </source>
</evidence>
<dbReference type="OrthoDB" id="1933480at2759"/>
<name>A0A3N6QV84_BRACR</name>
<feature type="compositionally biased region" description="Polar residues" evidence="3">
    <location>
        <begin position="54"/>
        <end position="72"/>
    </location>
</feature>
<feature type="compositionally biased region" description="Gly residues" evidence="3">
    <location>
        <begin position="1"/>
        <end position="12"/>
    </location>
</feature>
<dbReference type="AlphaFoldDB" id="A0A3N6QV84"/>
<evidence type="ECO:0000256" key="1">
    <source>
        <dbReference type="ARBA" id="ARBA00009656"/>
    </source>
</evidence>
<reference evidence="4" key="1">
    <citation type="submission" date="2019-12" db="EMBL/GenBank/DDBJ databases">
        <title>Genome sequencing and annotation of Brassica cretica.</title>
        <authorList>
            <person name="Studholme D.J."/>
            <person name="Sarris P.F."/>
        </authorList>
    </citation>
    <scope>NUCLEOTIDE SEQUENCE</scope>
    <source>
        <strain evidence="4">PFS-001/15</strain>
        <tissue evidence="4">Leaf</tissue>
    </source>
</reference>
<accession>A0A3N6QV84</accession>
<proteinExistence type="inferred from homology"/>